<keyword evidence="2" id="KW-0812">Transmembrane</keyword>
<evidence type="ECO:0000313" key="3">
    <source>
        <dbReference type="EMBL" id="RMI37815.1"/>
    </source>
</evidence>
<feature type="compositionally biased region" description="Low complexity" evidence="1">
    <location>
        <begin position="105"/>
        <end position="128"/>
    </location>
</feature>
<reference evidence="3 4" key="1">
    <citation type="submission" date="2018-10" db="EMBL/GenBank/DDBJ databases">
        <title>Isolation from soil.</title>
        <authorList>
            <person name="Hu J."/>
        </authorList>
    </citation>
    <scope>NUCLEOTIDE SEQUENCE [LARGE SCALE GENOMIC DNA]</scope>
    <source>
        <strain evidence="3 4">NEAU-Ht49</strain>
    </source>
</reference>
<feature type="transmembrane region" description="Helical" evidence="2">
    <location>
        <begin position="6"/>
        <end position="25"/>
    </location>
</feature>
<dbReference type="EMBL" id="RFFG01000098">
    <property type="protein sequence ID" value="RMI37815.1"/>
    <property type="molecule type" value="Genomic_DNA"/>
</dbReference>
<gene>
    <name evidence="3" type="ORF">EBO15_34755</name>
</gene>
<feature type="transmembrane region" description="Helical" evidence="2">
    <location>
        <begin position="65"/>
        <end position="85"/>
    </location>
</feature>
<dbReference type="AlphaFoldDB" id="A0A3M2LNZ4"/>
<proteinExistence type="predicted"/>
<evidence type="ECO:0000313" key="4">
    <source>
        <dbReference type="Proteomes" id="UP000282674"/>
    </source>
</evidence>
<evidence type="ECO:0000256" key="2">
    <source>
        <dbReference type="SAM" id="Phobius"/>
    </source>
</evidence>
<sequence length="143" mass="14279">MSDAAIFAISLGVTLVGLVASWGVYRRKGAASGARGAALSLIPLAASMTGVTTFLADLVFSPMKWAGVVVAGLAVVLYLGSGAALSRRSVTEGEDAKSSRKAAKGRQAGAGKAPKGAVGGPAPTAGDPDLAEIEDILRNRGIK</sequence>
<protein>
    <recommendedName>
        <fullName evidence="5">Cellulose synthase</fullName>
    </recommendedName>
</protein>
<keyword evidence="4" id="KW-1185">Reference proteome</keyword>
<feature type="transmembrane region" description="Helical" evidence="2">
    <location>
        <begin position="37"/>
        <end position="59"/>
    </location>
</feature>
<keyword evidence="2" id="KW-0472">Membrane</keyword>
<feature type="region of interest" description="Disordered" evidence="1">
    <location>
        <begin position="86"/>
        <end position="130"/>
    </location>
</feature>
<accession>A0A3M2LNZ4</accession>
<evidence type="ECO:0000256" key="1">
    <source>
        <dbReference type="SAM" id="MobiDB-lite"/>
    </source>
</evidence>
<dbReference type="Proteomes" id="UP000282674">
    <property type="component" value="Unassembled WGS sequence"/>
</dbReference>
<evidence type="ECO:0008006" key="5">
    <source>
        <dbReference type="Google" id="ProtNLM"/>
    </source>
</evidence>
<comment type="caution">
    <text evidence="3">The sequence shown here is derived from an EMBL/GenBank/DDBJ whole genome shotgun (WGS) entry which is preliminary data.</text>
</comment>
<organism evidence="3 4">
    <name type="scientific">Actinomadura harenae</name>
    <dbReference type="NCBI Taxonomy" id="2483351"/>
    <lineage>
        <taxon>Bacteria</taxon>
        <taxon>Bacillati</taxon>
        <taxon>Actinomycetota</taxon>
        <taxon>Actinomycetes</taxon>
        <taxon>Streptosporangiales</taxon>
        <taxon>Thermomonosporaceae</taxon>
        <taxon>Actinomadura</taxon>
    </lineage>
</organism>
<dbReference type="RefSeq" id="WP_122198714.1">
    <property type="nucleotide sequence ID" value="NZ_JBHSKC010000037.1"/>
</dbReference>
<keyword evidence="2" id="KW-1133">Transmembrane helix</keyword>
<name>A0A3M2LNZ4_9ACTN</name>
<feature type="compositionally biased region" description="Basic and acidic residues" evidence="1">
    <location>
        <begin position="89"/>
        <end position="98"/>
    </location>
</feature>